<keyword evidence="2" id="KW-1185">Reference proteome</keyword>
<dbReference type="EMBL" id="CM045872">
    <property type="protein sequence ID" value="KAI7949601.1"/>
    <property type="molecule type" value="Genomic_DNA"/>
</dbReference>
<proteinExistence type="predicted"/>
<gene>
    <name evidence="1" type="ORF">MJO28_008422</name>
</gene>
<name>A0ACC0EC50_9BASI</name>
<evidence type="ECO:0000313" key="2">
    <source>
        <dbReference type="Proteomes" id="UP001060170"/>
    </source>
</evidence>
<protein>
    <submittedName>
        <fullName evidence="1">Uncharacterized protein</fullName>
    </submittedName>
</protein>
<organism evidence="1 2">
    <name type="scientific">Puccinia striiformis f. sp. tritici</name>
    <dbReference type="NCBI Taxonomy" id="168172"/>
    <lineage>
        <taxon>Eukaryota</taxon>
        <taxon>Fungi</taxon>
        <taxon>Dikarya</taxon>
        <taxon>Basidiomycota</taxon>
        <taxon>Pucciniomycotina</taxon>
        <taxon>Pucciniomycetes</taxon>
        <taxon>Pucciniales</taxon>
        <taxon>Pucciniaceae</taxon>
        <taxon>Puccinia</taxon>
    </lineage>
</organism>
<reference evidence="2" key="1">
    <citation type="journal article" date="2018" name="BMC Genomics">
        <title>Genomic insights into host adaptation between the wheat stripe rust pathogen (Puccinia striiformis f. sp. tritici) and the barley stripe rust pathogen (Puccinia striiformis f. sp. hordei).</title>
        <authorList>
            <person name="Xia C."/>
            <person name="Wang M."/>
            <person name="Yin C."/>
            <person name="Cornejo O.E."/>
            <person name="Hulbert S.H."/>
            <person name="Chen X."/>
        </authorList>
    </citation>
    <scope>NUCLEOTIDE SEQUENCE [LARGE SCALE GENOMIC DNA]</scope>
    <source>
        <strain evidence="2">93-210</strain>
    </source>
</reference>
<reference evidence="2" key="2">
    <citation type="journal article" date="2018" name="Mol. Plant Microbe Interact.">
        <title>Genome sequence resources for the wheat stripe rust pathogen (Puccinia striiformis f. sp. tritici) and the barley stripe rust pathogen (Puccinia striiformis f. sp. hordei).</title>
        <authorList>
            <person name="Xia C."/>
            <person name="Wang M."/>
            <person name="Yin C."/>
            <person name="Cornejo O.E."/>
            <person name="Hulbert S.H."/>
            <person name="Chen X."/>
        </authorList>
    </citation>
    <scope>NUCLEOTIDE SEQUENCE [LARGE SCALE GENOMIC DNA]</scope>
    <source>
        <strain evidence="2">93-210</strain>
    </source>
</reference>
<evidence type="ECO:0000313" key="1">
    <source>
        <dbReference type="EMBL" id="KAI7949601.1"/>
    </source>
</evidence>
<accession>A0ACC0EC50</accession>
<sequence length="137" mass="15880">MNGFDKPSENDNPETSKFELRKKKTKLWFLIHHTDFPLASYEVLNVAYCKYEPSFRYTVVKAALEGVSLDDIHVMHGASVSQDSLTRWSDLYEQTRSVVCHPATYLTKGQPLSMNNEEQAYIIDLVWNNRTIYISEI</sequence>
<reference evidence="1 2" key="3">
    <citation type="journal article" date="2022" name="Microbiol. Spectr.">
        <title>Folding features and dynamics of 3D genome architecture in plant fungal pathogens.</title>
        <authorList>
            <person name="Xia C."/>
        </authorList>
    </citation>
    <scope>NUCLEOTIDE SEQUENCE [LARGE SCALE GENOMIC DNA]</scope>
    <source>
        <strain evidence="1 2">93-210</strain>
    </source>
</reference>
<dbReference type="Proteomes" id="UP001060170">
    <property type="component" value="Chromosome 8"/>
</dbReference>
<comment type="caution">
    <text evidence="1">The sequence shown here is derived from an EMBL/GenBank/DDBJ whole genome shotgun (WGS) entry which is preliminary data.</text>
</comment>